<sequence length="165" mass="18233">MISESNAIFSSNVNAEGVQLQSAATARQTLEVAEIVTACKMPSALPSNRTNDSPTSVTSPKLLTDAPGTQACLDSTQESLSVYGDLRKTLLQCMHARSALSMQCSPQTLNPGIFHSNQADSEKDQKSEREISIKHLHYFYRRDFKYMEARLVMPHLLLTKISANK</sequence>
<dbReference type="Proteomes" id="UP000694892">
    <property type="component" value="Chromosome 2S"/>
</dbReference>
<reference evidence="3" key="1">
    <citation type="journal article" date="2016" name="Nature">
        <title>Genome evolution in the allotetraploid frog Xenopus laevis.</title>
        <authorList>
            <person name="Session A.M."/>
            <person name="Uno Y."/>
            <person name="Kwon T."/>
            <person name="Chapman J.A."/>
            <person name="Toyoda A."/>
            <person name="Takahashi S."/>
            <person name="Fukui A."/>
            <person name="Hikosaka A."/>
            <person name="Suzuki A."/>
            <person name="Kondo M."/>
            <person name="van Heeringen S.J."/>
            <person name="Quigley I."/>
            <person name="Heinz S."/>
            <person name="Ogino H."/>
            <person name="Ochi H."/>
            <person name="Hellsten U."/>
            <person name="Lyons J.B."/>
            <person name="Simakov O."/>
            <person name="Putnam N."/>
            <person name="Stites J."/>
            <person name="Kuroki Y."/>
            <person name="Tanaka T."/>
            <person name="Michiue T."/>
            <person name="Watanabe M."/>
            <person name="Bogdanovic O."/>
            <person name="Lister R."/>
            <person name="Georgiou G."/>
            <person name="Paranjpe S.S."/>
            <person name="van Kruijsbergen I."/>
            <person name="Shu S."/>
            <person name="Carlson J."/>
            <person name="Kinoshita T."/>
            <person name="Ohta Y."/>
            <person name="Mawaribuchi S."/>
            <person name="Jenkins J."/>
            <person name="Grimwood J."/>
            <person name="Schmutz J."/>
            <person name="Mitros T."/>
            <person name="Mozaffari S.V."/>
            <person name="Suzuki Y."/>
            <person name="Haramoto Y."/>
            <person name="Yamamoto T.S."/>
            <person name="Takagi C."/>
            <person name="Heald R."/>
            <person name="Miller K."/>
            <person name="Haudenschild C."/>
            <person name="Kitzman J."/>
            <person name="Nakayama T."/>
            <person name="Izutsu Y."/>
            <person name="Robert J."/>
            <person name="Fortriede J."/>
            <person name="Burns K."/>
            <person name="Lotay V."/>
            <person name="Karimi K."/>
            <person name="Yasuoka Y."/>
            <person name="Dichmann D.S."/>
            <person name="Flajnik M.F."/>
            <person name="Houston D.W."/>
            <person name="Shendure J."/>
            <person name="DuPasquier L."/>
            <person name="Vize P.D."/>
            <person name="Zorn A.M."/>
            <person name="Ito M."/>
            <person name="Marcotte E.M."/>
            <person name="Wallingford J.B."/>
            <person name="Ito Y."/>
            <person name="Asashima M."/>
            <person name="Ueno N."/>
            <person name="Matsuda Y."/>
            <person name="Veenstra G.J."/>
            <person name="Fujiyama A."/>
            <person name="Harland R.M."/>
            <person name="Taira M."/>
            <person name="Rokhsar D.S."/>
        </authorList>
    </citation>
    <scope>NUCLEOTIDE SEQUENCE [LARGE SCALE GENOMIC DNA]</scope>
    <source>
        <strain evidence="3">J</strain>
    </source>
</reference>
<evidence type="ECO:0000313" key="3">
    <source>
        <dbReference type="Proteomes" id="UP000694892"/>
    </source>
</evidence>
<gene>
    <name evidence="2" type="ORF">XELAEV_18015201mg</name>
</gene>
<evidence type="ECO:0000313" key="2">
    <source>
        <dbReference type="EMBL" id="OCT92147.1"/>
    </source>
</evidence>
<dbReference type="AlphaFoldDB" id="A0A974HVQ9"/>
<name>A0A974HVQ9_XENLA</name>
<evidence type="ECO:0000256" key="1">
    <source>
        <dbReference type="SAM" id="MobiDB-lite"/>
    </source>
</evidence>
<feature type="compositionally biased region" description="Polar residues" evidence="1">
    <location>
        <begin position="45"/>
        <end position="61"/>
    </location>
</feature>
<proteinExistence type="predicted"/>
<dbReference type="EMBL" id="CM004469">
    <property type="protein sequence ID" value="OCT92147.1"/>
    <property type="molecule type" value="Genomic_DNA"/>
</dbReference>
<organism evidence="2 3">
    <name type="scientific">Xenopus laevis</name>
    <name type="common">African clawed frog</name>
    <dbReference type="NCBI Taxonomy" id="8355"/>
    <lineage>
        <taxon>Eukaryota</taxon>
        <taxon>Metazoa</taxon>
        <taxon>Chordata</taxon>
        <taxon>Craniata</taxon>
        <taxon>Vertebrata</taxon>
        <taxon>Euteleostomi</taxon>
        <taxon>Amphibia</taxon>
        <taxon>Batrachia</taxon>
        <taxon>Anura</taxon>
        <taxon>Pipoidea</taxon>
        <taxon>Pipidae</taxon>
        <taxon>Xenopodinae</taxon>
        <taxon>Xenopus</taxon>
        <taxon>Xenopus</taxon>
    </lineage>
</organism>
<protein>
    <submittedName>
        <fullName evidence="2">Uncharacterized protein</fullName>
    </submittedName>
</protein>
<accession>A0A974HVQ9</accession>
<feature type="region of interest" description="Disordered" evidence="1">
    <location>
        <begin position="43"/>
        <end position="63"/>
    </location>
</feature>